<dbReference type="PROSITE" id="PS00893">
    <property type="entry name" value="NUDIX_BOX"/>
    <property type="match status" value="1"/>
</dbReference>
<dbReference type="PANTHER" id="PTHR31223">
    <property type="entry name" value="LOG FAMILY PROTEIN YJL055W"/>
    <property type="match status" value="1"/>
</dbReference>
<dbReference type="SUPFAM" id="SSF102405">
    <property type="entry name" value="MCP/YpsA-like"/>
    <property type="match status" value="1"/>
</dbReference>
<dbReference type="NCBIfam" id="TIGR00730">
    <property type="entry name" value="Rossman fold protein, TIGR00730 family"/>
    <property type="match status" value="1"/>
</dbReference>
<dbReference type="PANTHER" id="PTHR31223:SF70">
    <property type="entry name" value="LOG FAMILY PROTEIN YJL055W"/>
    <property type="match status" value="1"/>
</dbReference>
<dbReference type="SUPFAM" id="SSF55811">
    <property type="entry name" value="Nudix"/>
    <property type="match status" value="1"/>
</dbReference>
<name>A0ABY7UMG1_9CORY</name>
<dbReference type="InterPro" id="IPR005269">
    <property type="entry name" value="LOG"/>
</dbReference>
<dbReference type="EMBL" id="CP063194">
    <property type="protein sequence ID" value="WCZ39860.1"/>
    <property type="molecule type" value="Genomic_DNA"/>
</dbReference>
<comment type="similarity">
    <text evidence="1">Belongs to the LOG family.</text>
</comment>
<proteinExistence type="inferred from homology"/>
<dbReference type="InterPro" id="IPR031100">
    <property type="entry name" value="LOG_fam"/>
</dbReference>
<evidence type="ECO:0000313" key="5">
    <source>
        <dbReference type="Proteomes" id="UP001218071"/>
    </source>
</evidence>
<dbReference type="InterPro" id="IPR015797">
    <property type="entry name" value="NUDIX_hydrolase-like_dom_sf"/>
</dbReference>
<sequence>MARDIAVAAIVFTDEAGRVLCVRKHSSPRFQLPGGKPEPGEGPVATALRETREEVGIDVDAEDLSFLGRFTAAASNEPGCTVTSTVFLHPGPGLRPSLRPAPAAEIAEAAWIDPAAPDREIAPLLRERIFPALGAREITAVAVYAGARDGTNPANRALARAFGEALADAGITLVYGGSRLGLMGQVAEGASRSIGVITEHLQGYEIEYDGLERLEVVPTMAARKARMSELADAIVALPGGAGTLDELFDDWTSQQLGLHTKPIGLLGSEFWAPLVTMVDHMVAEGFLRPTDRAHMVVADDPAELLAKLRAWAPPVPRWL</sequence>
<keyword evidence="5" id="KW-1185">Reference proteome</keyword>
<evidence type="ECO:0000259" key="3">
    <source>
        <dbReference type="PROSITE" id="PS51462"/>
    </source>
</evidence>
<dbReference type="Proteomes" id="UP001218071">
    <property type="component" value="Chromosome"/>
</dbReference>
<accession>A0ABY7UMG1</accession>
<gene>
    <name evidence="4" type="primary">fas2</name>
    <name evidence="4" type="ORF">CJEDD_11455</name>
</gene>
<feature type="domain" description="Nudix hydrolase" evidence="3">
    <location>
        <begin position="2"/>
        <end position="137"/>
    </location>
</feature>
<dbReference type="PROSITE" id="PS51462">
    <property type="entry name" value="NUDIX"/>
    <property type="match status" value="1"/>
</dbReference>
<dbReference type="Gene3D" id="3.90.79.10">
    <property type="entry name" value="Nucleoside Triphosphate Pyrophosphohydrolase"/>
    <property type="match status" value="1"/>
</dbReference>
<evidence type="ECO:0000256" key="2">
    <source>
        <dbReference type="ARBA" id="ARBA00022801"/>
    </source>
</evidence>
<organism evidence="4 5">
    <name type="scientific">Corynebacterium jeddahense</name>
    <dbReference type="NCBI Taxonomy" id="1414719"/>
    <lineage>
        <taxon>Bacteria</taxon>
        <taxon>Bacillati</taxon>
        <taxon>Actinomycetota</taxon>
        <taxon>Actinomycetes</taxon>
        <taxon>Mycobacteriales</taxon>
        <taxon>Corynebacteriaceae</taxon>
        <taxon>Corynebacterium</taxon>
    </lineage>
</organism>
<evidence type="ECO:0000313" key="4">
    <source>
        <dbReference type="EMBL" id="WCZ39860.1"/>
    </source>
</evidence>
<keyword evidence="2" id="KW-0378">Hydrolase</keyword>
<evidence type="ECO:0000256" key="1">
    <source>
        <dbReference type="ARBA" id="ARBA00006763"/>
    </source>
</evidence>
<dbReference type="Pfam" id="PF00293">
    <property type="entry name" value="NUDIX"/>
    <property type="match status" value="1"/>
</dbReference>
<dbReference type="InterPro" id="IPR000086">
    <property type="entry name" value="NUDIX_hydrolase_dom"/>
</dbReference>
<dbReference type="Gene3D" id="3.40.50.450">
    <property type="match status" value="1"/>
</dbReference>
<dbReference type="RefSeq" id="WP_042409887.1">
    <property type="nucleotide sequence ID" value="NZ_CBYN010000145.1"/>
</dbReference>
<dbReference type="Pfam" id="PF03641">
    <property type="entry name" value="Lysine_decarbox"/>
    <property type="match status" value="1"/>
</dbReference>
<protein>
    <submittedName>
        <fullName evidence="4">LOG family protein ORF6 in fasciation locus</fullName>
    </submittedName>
</protein>
<dbReference type="CDD" id="cd04690">
    <property type="entry name" value="NUDIX_Hydrolase"/>
    <property type="match status" value="1"/>
</dbReference>
<reference evidence="4 5" key="1">
    <citation type="submission" date="2020-10" db="EMBL/GenBank/DDBJ databases">
        <title>Complete genome sequence of Corynebacterium jeddahense DSM 45997, type strain of Corynebacterium jeddahense.</title>
        <authorList>
            <person name="Busche T."/>
            <person name="Kalinowski J."/>
            <person name="Ruckert C."/>
        </authorList>
    </citation>
    <scope>NUCLEOTIDE SEQUENCE [LARGE SCALE GENOMIC DNA]</scope>
    <source>
        <strain evidence="4 5">DSM 45997</strain>
    </source>
</reference>
<dbReference type="InterPro" id="IPR020084">
    <property type="entry name" value="NUDIX_hydrolase_CS"/>
</dbReference>